<accession>A0A0E9QC68</accession>
<name>A0A0E9QC68_ANGAN</name>
<reference evidence="1" key="2">
    <citation type="journal article" date="2015" name="Fish Shellfish Immunol.">
        <title>Early steps in the European eel (Anguilla anguilla)-Vibrio vulnificus interaction in the gills: Role of the RtxA13 toxin.</title>
        <authorList>
            <person name="Callol A."/>
            <person name="Pajuelo D."/>
            <person name="Ebbesson L."/>
            <person name="Teles M."/>
            <person name="MacKenzie S."/>
            <person name="Amaro C."/>
        </authorList>
    </citation>
    <scope>NUCLEOTIDE SEQUENCE</scope>
</reference>
<evidence type="ECO:0000313" key="1">
    <source>
        <dbReference type="EMBL" id="JAH14122.1"/>
    </source>
</evidence>
<dbReference type="AlphaFoldDB" id="A0A0E9QC68"/>
<sequence length="32" mass="3837">MKQPFNKVRGTRLTMSRLRCFCTLQNSFCCCY</sequence>
<dbReference type="EMBL" id="GBXM01094455">
    <property type="protein sequence ID" value="JAH14122.1"/>
    <property type="molecule type" value="Transcribed_RNA"/>
</dbReference>
<proteinExistence type="predicted"/>
<reference evidence="1" key="1">
    <citation type="submission" date="2014-11" db="EMBL/GenBank/DDBJ databases">
        <authorList>
            <person name="Amaro Gonzalez C."/>
        </authorList>
    </citation>
    <scope>NUCLEOTIDE SEQUENCE</scope>
</reference>
<protein>
    <submittedName>
        <fullName evidence="1">Uncharacterized protein</fullName>
    </submittedName>
</protein>
<organism evidence="1">
    <name type="scientific">Anguilla anguilla</name>
    <name type="common">European freshwater eel</name>
    <name type="synonym">Muraena anguilla</name>
    <dbReference type="NCBI Taxonomy" id="7936"/>
    <lineage>
        <taxon>Eukaryota</taxon>
        <taxon>Metazoa</taxon>
        <taxon>Chordata</taxon>
        <taxon>Craniata</taxon>
        <taxon>Vertebrata</taxon>
        <taxon>Euteleostomi</taxon>
        <taxon>Actinopterygii</taxon>
        <taxon>Neopterygii</taxon>
        <taxon>Teleostei</taxon>
        <taxon>Anguilliformes</taxon>
        <taxon>Anguillidae</taxon>
        <taxon>Anguilla</taxon>
    </lineage>
</organism>